<dbReference type="PROSITE" id="PS51257">
    <property type="entry name" value="PROKAR_LIPOPROTEIN"/>
    <property type="match status" value="1"/>
</dbReference>
<accession>A0A8T8WIM2</accession>
<reference evidence="2 3" key="1">
    <citation type="journal article" date="2021" name="Int. J. Syst. Evol. Microbiol.">
        <title>Halobaculum halophilum sp. nov. and Halobaculum salinum sp. nov., isolated from salt lake and saline soil.</title>
        <authorList>
            <person name="Cui H.L."/>
            <person name="Shi X.W."/>
            <person name="Yin X.M."/>
            <person name="Yang X.Y."/>
            <person name="Hou J."/>
            <person name="Zhu L."/>
        </authorList>
    </citation>
    <scope>NUCLEOTIDE SEQUENCE [LARGE SCALE GENOMIC DNA]</scope>
    <source>
        <strain evidence="2 3">NBRC 109044</strain>
    </source>
</reference>
<name>A0A8T8WIM2_9EURY</name>
<evidence type="ECO:0000259" key="1">
    <source>
        <dbReference type="Pfam" id="PF04069"/>
    </source>
</evidence>
<dbReference type="Gene3D" id="3.40.190.120">
    <property type="entry name" value="Osmoprotection protein (prox), domain 2"/>
    <property type="match status" value="1"/>
</dbReference>
<feature type="domain" description="ABC-type glycine betaine transport system substrate-binding" evidence="1">
    <location>
        <begin position="39"/>
        <end position="312"/>
    </location>
</feature>
<dbReference type="Gene3D" id="3.40.190.10">
    <property type="entry name" value="Periplasmic binding protein-like II"/>
    <property type="match status" value="1"/>
</dbReference>
<protein>
    <submittedName>
        <fullName evidence="2">Glycine/betaine ABC transporter substrate-binding protein</fullName>
    </submittedName>
</protein>
<dbReference type="Pfam" id="PF04069">
    <property type="entry name" value="OpuAC"/>
    <property type="match status" value="1"/>
</dbReference>
<dbReference type="InterPro" id="IPR007210">
    <property type="entry name" value="ABC_Gly_betaine_transp_sub-bd"/>
</dbReference>
<dbReference type="Proteomes" id="UP000826254">
    <property type="component" value="Plasmid unnamed2"/>
</dbReference>
<dbReference type="InterPro" id="IPR006311">
    <property type="entry name" value="TAT_signal"/>
</dbReference>
<dbReference type="EMBL" id="CP081960">
    <property type="protein sequence ID" value="QZP39573.1"/>
    <property type="molecule type" value="Genomic_DNA"/>
</dbReference>
<dbReference type="PROSITE" id="PS51318">
    <property type="entry name" value="TAT"/>
    <property type="match status" value="1"/>
</dbReference>
<geneLocation type="plasmid" evidence="2 3">
    <name>unnamed2</name>
</geneLocation>
<keyword evidence="3" id="KW-1185">Reference proteome</keyword>
<dbReference type="SUPFAM" id="SSF53850">
    <property type="entry name" value="Periplasmic binding protein-like II"/>
    <property type="match status" value="1"/>
</dbReference>
<evidence type="ECO:0000313" key="2">
    <source>
        <dbReference type="EMBL" id="QZP39573.1"/>
    </source>
</evidence>
<dbReference type="AlphaFoldDB" id="A0A8T8WIM2"/>
<dbReference type="KEGG" id="hmp:K6T50_18590"/>
<gene>
    <name evidence="2" type="ORF">K6T50_18590</name>
</gene>
<proteinExistence type="predicted"/>
<dbReference type="GO" id="GO:0043190">
    <property type="term" value="C:ATP-binding cassette (ABC) transporter complex"/>
    <property type="evidence" value="ECO:0007669"/>
    <property type="project" value="InterPro"/>
</dbReference>
<keyword evidence="2" id="KW-0614">Plasmid</keyword>
<sequence>MTEKHTRRQVLKQGAVAGSTVGLTSLAGCMSFVGGGGGSVKVGSKQFTEQELLGYMALESLKANTDVDVVNEVGLGGTTTNFRAVKNDEIDLYWEYTGTAWATLPPKHEEVITDSEEIYNEVDEEFNDRHSLDFLQRAPFNNTYVLTANPNWVEETGVQTISDFAEYVNAGNTDFTVVLNAEFEKRSDGWPGVAKHYGFDDVRSEIEVTNVSSGLTYQTVGQGDAQVGVGFNTNPKIIEFDLVVLEDDEKFFPVYNPAPLVNQDALESNPAIKEPLNAIGSKISTDQIRNLNKQVSIGGEDAQKVAREFLKNEGLI</sequence>
<evidence type="ECO:0000313" key="3">
    <source>
        <dbReference type="Proteomes" id="UP000826254"/>
    </source>
</evidence>
<dbReference type="GO" id="GO:0022857">
    <property type="term" value="F:transmembrane transporter activity"/>
    <property type="evidence" value="ECO:0007669"/>
    <property type="project" value="InterPro"/>
</dbReference>
<organism evidence="2 3">
    <name type="scientific">Halobaculum magnesiiphilum</name>
    <dbReference type="NCBI Taxonomy" id="1017351"/>
    <lineage>
        <taxon>Archaea</taxon>
        <taxon>Methanobacteriati</taxon>
        <taxon>Methanobacteriota</taxon>
        <taxon>Stenosarchaea group</taxon>
        <taxon>Halobacteria</taxon>
        <taxon>Halobacteriales</taxon>
        <taxon>Haloferacaceae</taxon>
        <taxon>Halobaculum</taxon>
    </lineage>
</organism>
<dbReference type="CDD" id="cd13528">
    <property type="entry name" value="PBP2_osmoprotectants"/>
    <property type="match status" value="1"/>
</dbReference>